<evidence type="ECO:0000259" key="1">
    <source>
        <dbReference type="Pfam" id="PF07883"/>
    </source>
</evidence>
<accession>A0A381PLN2</accession>
<name>A0A381PLN2_9ZZZZ</name>
<dbReference type="InterPro" id="IPR014710">
    <property type="entry name" value="RmlC-like_jellyroll"/>
</dbReference>
<dbReference type="AlphaFoldDB" id="A0A381PLN2"/>
<dbReference type="CDD" id="cd02238">
    <property type="entry name" value="cupin_KdgF"/>
    <property type="match status" value="1"/>
</dbReference>
<sequence>MPVINLNDSAPREMMPGFNGRLVHTEWMTFVEWHVTAGALLPEHSHPHEQVTAVQEGEFEMMIDGSKNQLAPGMVAVIPSNVLHSGRAVTDCTIIDVFHPVREDYR</sequence>
<dbReference type="InterPro" id="IPR011051">
    <property type="entry name" value="RmlC_Cupin_sf"/>
</dbReference>
<reference evidence="2" key="1">
    <citation type="submission" date="2018-05" db="EMBL/GenBank/DDBJ databases">
        <authorList>
            <person name="Lanie J.A."/>
            <person name="Ng W.-L."/>
            <person name="Kazmierczak K.M."/>
            <person name="Andrzejewski T.M."/>
            <person name="Davidsen T.M."/>
            <person name="Wayne K.J."/>
            <person name="Tettelin H."/>
            <person name="Glass J.I."/>
            <person name="Rusch D."/>
            <person name="Podicherti R."/>
            <person name="Tsui H.-C.T."/>
            <person name="Winkler M.E."/>
        </authorList>
    </citation>
    <scope>NUCLEOTIDE SEQUENCE</scope>
</reference>
<dbReference type="SUPFAM" id="SSF51182">
    <property type="entry name" value="RmlC-like cupins"/>
    <property type="match status" value="1"/>
</dbReference>
<organism evidence="2">
    <name type="scientific">marine metagenome</name>
    <dbReference type="NCBI Taxonomy" id="408172"/>
    <lineage>
        <taxon>unclassified sequences</taxon>
        <taxon>metagenomes</taxon>
        <taxon>ecological metagenomes</taxon>
    </lineage>
</organism>
<dbReference type="InterPro" id="IPR052535">
    <property type="entry name" value="Bacilysin_H2HPP_isomerase"/>
</dbReference>
<evidence type="ECO:0000313" key="2">
    <source>
        <dbReference type="EMBL" id="SUZ67942.1"/>
    </source>
</evidence>
<proteinExistence type="predicted"/>
<feature type="domain" description="Cupin type-2" evidence="1">
    <location>
        <begin position="32"/>
        <end position="98"/>
    </location>
</feature>
<dbReference type="InterPro" id="IPR013096">
    <property type="entry name" value="Cupin_2"/>
</dbReference>
<dbReference type="PANTHER" id="PTHR40112">
    <property type="entry name" value="H2HPP ISOMERASE"/>
    <property type="match status" value="1"/>
</dbReference>
<dbReference type="EMBL" id="UINC01001026">
    <property type="protein sequence ID" value="SUZ67942.1"/>
    <property type="molecule type" value="Genomic_DNA"/>
</dbReference>
<dbReference type="PANTHER" id="PTHR40112:SF1">
    <property type="entry name" value="H2HPP ISOMERASE"/>
    <property type="match status" value="1"/>
</dbReference>
<dbReference type="Pfam" id="PF07883">
    <property type="entry name" value="Cupin_2"/>
    <property type="match status" value="1"/>
</dbReference>
<gene>
    <name evidence="2" type="ORF">METZ01_LOCUS20796</name>
</gene>
<dbReference type="Gene3D" id="2.60.120.10">
    <property type="entry name" value="Jelly Rolls"/>
    <property type="match status" value="1"/>
</dbReference>
<protein>
    <recommendedName>
        <fullName evidence="1">Cupin type-2 domain-containing protein</fullName>
    </recommendedName>
</protein>